<feature type="region of interest" description="Disordered" evidence="1">
    <location>
        <begin position="82"/>
        <end position="136"/>
    </location>
</feature>
<dbReference type="Proteomes" id="UP000177625">
    <property type="component" value="Unassembled WGS sequence"/>
</dbReference>
<gene>
    <name evidence="2" type="ORF">RSE6_11945</name>
</gene>
<feature type="region of interest" description="Disordered" evidence="1">
    <location>
        <begin position="767"/>
        <end position="793"/>
    </location>
</feature>
<accession>A0A1E1MP50</accession>
<dbReference type="AlphaFoldDB" id="A0A1E1MP50"/>
<feature type="region of interest" description="Disordered" evidence="1">
    <location>
        <begin position="1"/>
        <end position="59"/>
    </location>
</feature>
<feature type="compositionally biased region" description="Low complexity" evidence="1">
    <location>
        <begin position="1"/>
        <end position="11"/>
    </location>
</feature>
<feature type="compositionally biased region" description="Polar residues" evidence="1">
    <location>
        <begin position="91"/>
        <end position="102"/>
    </location>
</feature>
<feature type="region of interest" description="Disordered" evidence="1">
    <location>
        <begin position="996"/>
        <end position="1022"/>
    </location>
</feature>
<proteinExistence type="predicted"/>
<feature type="compositionally biased region" description="Basic and acidic residues" evidence="1">
    <location>
        <begin position="1012"/>
        <end position="1022"/>
    </location>
</feature>
<feature type="compositionally biased region" description="Basic and acidic residues" evidence="1">
    <location>
        <begin position="478"/>
        <end position="490"/>
    </location>
</feature>
<dbReference type="PANTHER" id="PTHR42345">
    <property type="entry name" value="TPR_REGION DOMAIN-CONTAINING PROTEIN"/>
    <property type="match status" value="1"/>
</dbReference>
<reference evidence="3" key="1">
    <citation type="submission" date="2016-03" db="EMBL/GenBank/DDBJ databases">
        <authorList>
            <person name="Guldener U."/>
        </authorList>
    </citation>
    <scope>NUCLEOTIDE SEQUENCE [LARGE SCALE GENOMIC DNA]</scope>
</reference>
<feature type="compositionally biased region" description="Low complexity" evidence="1">
    <location>
        <begin position="491"/>
        <end position="501"/>
    </location>
</feature>
<protein>
    <submittedName>
        <fullName evidence="2">Uncharacterized protein</fullName>
    </submittedName>
</protein>
<feature type="compositionally biased region" description="Pro residues" evidence="1">
    <location>
        <begin position="104"/>
        <end position="134"/>
    </location>
</feature>
<evidence type="ECO:0000313" key="3">
    <source>
        <dbReference type="Proteomes" id="UP000177625"/>
    </source>
</evidence>
<organism evidence="2 3">
    <name type="scientific">Rhynchosporium secalis</name>
    <name type="common">Barley scald fungus</name>
    <dbReference type="NCBI Taxonomy" id="38038"/>
    <lineage>
        <taxon>Eukaryota</taxon>
        <taxon>Fungi</taxon>
        <taxon>Dikarya</taxon>
        <taxon>Ascomycota</taxon>
        <taxon>Pezizomycotina</taxon>
        <taxon>Leotiomycetes</taxon>
        <taxon>Helotiales</taxon>
        <taxon>Ploettnerulaceae</taxon>
        <taxon>Rhynchosporium</taxon>
    </lineage>
</organism>
<feature type="region of interest" description="Disordered" evidence="1">
    <location>
        <begin position="478"/>
        <end position="505"/>
    </location>
</feature>
<name>A0A1E1MP50_RHYSE</name>
<sequence length="1071" mass="117906">MAVPSFSFLKSSKGKGEKPPIQAAAPPPPPHPHPHLHDSGVQLSNDSTEKVQQRQSKRDYFRGLLKISNLSLEARANRRKTGQFAVDPSAGTPQLLSPSVSKTPDPPVSPMNKPLPPPPPPQLTTTPPDHPQPKSPVKLERIISPVLVPDLHKIFSGAPQFFARSEGHNTGAPHPSVCFPWDDSLNIRDSTDHWKIHDEAWGCVTAWPHITVQGLRRPSAAEDHHERQKACFLPRCRERPNMLSMQGLERGTMGFQAALEMGVADALEISDEHLNTSPEHVSEQRRIFLNGKDGLRPVTDSILVDQLLDISELYHEDPSKHHRQSVELYTQLFTMILFPPTRVTEHDDPYSLKVQIEALVQVLAAPTVWFDFSLVEWRIRLGQILWGASTDLDSEDGISINNQSTQDPGTERYWLLVQILLACELLIRLDAISANMDHGLEAILPNEIHKFDQMASSSVKWSLLLARAWLENINIERPRPGSKKEKEKKSTGWFTTSSTTSGPPPTDGLQALKFHGRHQSRQLSGLLHFARNIQWPDMDALTAKAASNGITVSDSVQSTPIGTPLSISTNRSSSYFARRPAMNRAMSLHRHVSTIIHPAGWLSNSYLSGLILSGEGLSHFLISTLLENDPDAVSRLGEEANLYGGFVYRERSFWSKACIIGRVLAAGKGATECMGWVASDVVPKGMREGWVDVDVELELEAHIDPAQKSSKPRLYQKQNIEHDGHLLGGADYESVLPGDFTLPSDDMNPSQLSIEVDFESLDLFESANQTPTGDDWDDHNHEHPTPLSDISGMSGEKMIRTYSAMMRFTITLTRTEDISSQTKNQRGQEGELKLVKDIEEKEMNVALNHDVHFVTAHPCFPSPGVEILTSAMSTVMGKEGCEGFVGHPLHKGFTYTTIRLSTLVYTPISTPFEELLSLPTTPDANSPTDPLASVRMLSQSSTHTTSSTIPKVLIIDCTSPPPPPHTALTNSSSATHLTPSSLWTQEQIAQNAVDGCITPISGSPVPPGHAGSSEKKGSGKDYGRDEDILARALCAERGWNAVVSRRGRGCLACAVRECGSLGGEWRVVLRV</sequence>
<keyword evidence="3" id="KW-1185">Reference proteome</keyword>
<feature type="compositionally biased region" description="Basic and acidic residues" evidence="1">
    <location>
        <begin position="47"/>
        <end position="59"/>
    </location>
</feature>
<evidence type="ECO:0000256" key="1">
    <source>
        <dbReference type="SAM" id="MobiDB-lite"/>
    </source>
</evidence>
<evidence type="ECO:0000313" key="2">
    <source>
        <dbReference type="EMBL" id="CZT50877.1"/>
    </source>
</evidence>
<dbReference type="PANTHER" id="PTHR42345:SF2">
    <property type="entry name" value="HELICASE-LIKE PROTEIN"/>
    <property type="match status" value="1"/>
</dbReference>
<dbReference type="EMBL" id="FJVC01000458">
    <property type="protein sequence ID" value="CZT50877.1"/>
    <property type="molecule type" value="Genomic_DNA"/>
</dbReference>